<dbReference type="CDD" id="cd01650">
    <property type="entry name" value="RT_nLTR_like"/>
    <property type="match status" value="1"/>
</dbReference>
<dbReference type="STRING" id="53326.A0A016UF74"/>
<proteinExistence type="predicted"/>
<evidence type="ECO:0000259" key="1">
    <source>
        <dbReference type="PROSITE" id="PS50878"/>
    </source>
</evidence>
<dbReference type="Pfam" id="PF00078">
    <property type="entry name" value="RVT_1"/>
    <property type="match status" value="1"/>
</dbReference>
<dbReference type="AlphaFoldDB" id="A0A016UF74"/>
<dbReference type="PANTHER" id="PTHR33395:SF21">
    <property type="entry name" value="PERICARDIN"/>
    <property type="match status" value="1"/>
</dbReference>
<dbReference type="SUPFAM" id="SSF56672">
    <property type="entry name" value="DNA/RNA polymerases"/>
    <property type="match status" value="1"/>
</dbReference>
<organism evidence="2 3">
    <name type="scientific">Ancylostoma ceylanicum</name>
    <dbReference type="NCBI Taxonomy" id="53326"/>
    <lineage>
        <taxon>Eukaryota</taxon>
        <taxon>Metazoa</taxon>
        <taxon>Ecdysozoa</taxon>
        <taxon>Nematoda</taxon>
        <taxon>Chromadorea</taxon>
        <taxon>Rhabditida</taxon>
        <taxon>Rhabditina</taxon>
        <taxon>Rhabditomorpha</taxon>
        <taxon>Strongyloidea</taxon>
        <taxon>Ancylostomatidae</taxon>
        <taxon>Ancylostomatinae</taxon>
        <taxon>Ancylostoma</taxon>
    </lineage>
</organism>
<dbReference type="PROSITE" id="PS50878">
    <property type="entry name" value="RT_POL"/>
    <property type="match status" value="1"/>
</dbReference>
<name>A0A016UF74_9BILA</name>
<dbReference type="InterPro" id="IPR000477">
    <property type="entry name" value="RT_dom"/>
</dbReference>
<evidence type="ECO:0000313" key="2">
    <source>
        <dbReference type="EMBL" id="EYC13273.1"/>
    </source>
</evidence>
<reference evidence="3" key="1">
    <citation type="journal article" date="2015" name="Nat. Genet.">
        <title>The genome and transcriptome of the zoonotic hookworm Ancylostoma ceylanicum identify infection-specific gene families.</title>
        <authorList>
            <person name="Schwarz E.M."/>
            <person name="Hu Y."/>
            <person name="Antoshechkin I."/>
            <person name="Miller M.M."/>
            <person name="Sternberg P.W."/>
            <person name="Aroian R.V."/>
        </authorList>
    </citation>
    <scope>NUCLEOTIDE SEQUENCE</scope>
    <source>
        <strain evidence="3">HY135</strain>
    </source>
</reference>
<dbReference type="PANTHER" id="PTHR33395">
    <property type="entry name" value="TRANSCRIPTASE, PUTATIVE-RELATED-RELATED"/>
    <property type="match status" value="1"/>
</dbReference>
<dbReference type="Proteomes" id="UP000024635">
    <property type="component" value="Unassembled WGS sequence"/>
</dbReference>
<dbReference type="GO" id="GO:0031012">
    <property type="term" value="C:extracellular matrix"/>
    <property type="evidence" value="ECO:0007669"/>
    <property type="project" value="TreeGrafter"/>
</dbReference>
<protein>
    <recommendedName>
        <fullName evidence="1">Reverse transcriptase domain-containing protein</fullName>
    </recommendedName>
</protein>
<dbReference type="OrthoDB" id="411871at2759"/>
<sequence length="618" mass="70359">MIPTRQNTTLDVVFTFSPIVKDVCSHPPLSTSDHNVISFYLETECATASRLPMPDFHRADYTSLSTYLSEINWWDVFQNYSTVDHLYKKFCNVVYSGFSKFVPLHTPGRSMINYPKHICNLLAQKKRLFNSLVNPLSNLYYKKVCADLNFHIIRFHSNYEKRLAKTTGMKDFFSHVRSKVKNTAPLPVIENLDQKLCFRDKEKADALGQYFASVFTSSYSSEYMTTEADSSDSSAFPYIIVTPKDVFYYLRKLKPSASSSIDGIPQIFYKHCAETLSKPLSIMFNISLLFGEIPQAWKDAIVTAIPKKTNARKVTDFRPISICPTPVKILEKIIRDKMLSWLAKMKVIPSEQHGFCLGASTTTQLVDSTFDWTTALSNKNSVDIIYLDLSKAFDKVSHIKLLSKIANLGISTQVLMWLKDYLSKRHMYVKVGYDYSDRFSCHSGVPQGGVLSPLLFIVYCYDLPDGLKTHPNVKIQIYADDIKIYGNYNEQSKDEVHSAVSESLRRMVDWANNHEIPINLNKSTVFHIGKSFSGEYSVNGTILIKSNLVKDLGVLFDSRMQFTNHIDHITKKALSTMFTILRNVHTNDQHVLLRLYKSTSHPNPPVTNYNNGSLLAAN</sequence>
<dbReference type="EMBL" id="JARK01001380">
    <property type="protein sequence ID" value="EYC13273.1"/>
    <property type="molecule type" value="Genomic_DNA"/>
</dbReference>
<dbReference type="InterPro" id="IPR043502">
    <property type="entry name" value="DNA/RNA_pol_sf"/>
</dbReference>
<gene>
    <name evidence="2" type="primary">Acey_s0044.g1073</name>
    <name evidence="2" type="ORF">Y032_0044g1073</name>
</gene>
<dbReference type="GO" id="GO:0007508">
    <property type="term" value="P:larval heart development"/>
    <property type="evidence" value="ECO:0007669"/>
    <property type="project" value="TreeGrafter"/>
</dbReference>
<dbReference type="GO" id="GO:0061343">
    <property type="term" value="P:cell adhesion involved in heart morphogenesis"/>
    <property type="evidence" value="ECO:0007669"/>
    <property type="project" value="TreeGrafter"/>
</dbReference>
<accession>A0A016UF74</accession>
<evidence type="ECO:0000313" key="3">
    <source>
        <dbReference type="Proteomes" id="UP000024635"/>
    </source>
</evidence>
<feature type="domain" description="Reverse transcriptase" evidence="1">
    <location>
        <begin position="286"/>
        <end position="543"/>
    </location>
</feature>
<keyword evidence="3" id="KW-1185">Reference proteome</keyword>
<comment type="caution">
    <text evidence="2">The sequence shown here is derived from an EMBL/GenBank/DDBJ whole genome shotgun (WGS) entry which is preliminary data.</text>
</comment>